<dbReference type="EMBL" id="FOYO01000001">
    <property type="protein sequence ID" value="SFR58190.1"/>
    <property type="molecule type" value="Genomic_DNA"/>
</dbReference>
<dbReference type="InterPro" id="IPR036388">
    <property type="entry name" value="WH-like_DNA-bd_sf"/>
</dbReference>
<sequence length="376" mass="39641">MAGDLLSTPPPLAPPRLQGEEISWLRLIRSHRVGVSTFFRLLDEHGSAEAALEALPRIASAAGVSRYTPCTEQVARRELEHGMRIGAQLLLHGSNEYPRALMDLEDAPPVLWALGNQTLTEEHSIAMVGARNASSLGTRMAQGLANDLGNAGFVITSGLARGVDTAAHLAALPHGTIAVVAGGLDVVYPRENAKLHDQIAAQGLILSERPLGLQPQARDFPRRNRIISGLSRAVVVIEAAAKSGSLITARNALDQGRDVMAVPGHPLDARAAGCNLLIRDGATLVRSAQDVIASIGSACLETAPAPHQTPRPKAPVHPHGDAHARILGLLGPTPVAEDQLLRDLQMDAGALAPALTLLELEGKIERQPGGLLSRLN</sequence>
<evidence type="ECO:0000259" key="2">
    <source>
        <dbReference type="Pfam" id="PF02481"/>
    </source>
</evidence>
<gene>
    <name evidence="4" type="ORF">SAMN04488002_3466</name>
</gene>
<dbReference type="Pfam" id="PF17782">
    <property type="entry name" value="WHD_DprA"/>
    <property type="match status" value="1"/>
</dbReference>
<protein>
    <submittedName>
        <fullName evidence="4">DNA protecting protein DprA</fullName>
    </submittedName>
</protein>
<evidence type="ECO:0000313" key="5">
    <source>
        <dbReference type="Proteomes" id="UP000199658"/>
    </source>
</evidence>
<organism evidence="4 5">
    <name type="scientific">Litoreibacter janthinus</name>
    <dbReference type="NCBI Taxonomy" id="670154"/>
    <lineage>
        <taxon>Bacteria</taxon>
        <taxon>Pseudomonadati</taxon>
        <taxon>Pseudomonadota</taxon>
        <taxon>Alphaproteobacteria</taxon>
        <taxon>Rhodobacterales</taxon>
        <taxon>Roseobacteraceae</taxon>
        <taxon>Litoreibacter</taxon>
    </lineage>
</organism>
<comment type="similarity">
    <text evidence="1">Belongs to the DprA/Smf family.</text>
</comment>
<dbReference type="InterPro" id="IPR003488">
    <property type="entry name" value="DprA"/>
</dbReference>
<dbReference type="GO" id="GO:0009294">
    <property type="term" value="P:DNA-mediated transformation"/>
    <property type="evidence" value="ECO:0007669"/>
    <property type="project" value="InterPro"/>
</dbReference>
<dbReference type="PANTHER" id="PTHR43022:SF1">
    <property type="entry name" value="PROTEIN SMF"/>
    <property type="match status" value="1"/>
</dbReference>
<dbReference type="InterPro" id="IPR057666">
    <property type="entry name" value="DrpA_SLOG"/>
</dbReference>
<dbReference type="AlphaFoldDB" id="A0A1I6HVF8"/>
<dbReference type="OrthoDB" id="9785707at2"/>
<name>A0A1I6HVF8_9RHOB</name>
<evidence type="ECO:0000259" key="3">
    <source>
        <dbReference type="Pfam" id="PF17782"/>
    </source>
</evidence>
<feature type="domain" description="DprA winged helix" evidence="3">
    <location>
        <begin position="311"/>
        <end position="370"/>
    </location>
</feature>
<evidence type="ECO:0000313" key="4">
    <source>
        <dbReference type="EMBL" id="SFR58190.1"/>
    </source>
</evidence>
<evidence type="ECO:0000256" key="1">
    <source>
        <dbReference type="ARBA" id="ARBA00006525"/>
    </source>
</evidence>
<dbReference type="RefSeq" id="WP_090219339.1">
    <property type="nucleotide sequence ID" value="NZ_FOYO01000001.1"/>
</dbReference>
<dbReference type="Gene3D" id="1.10.10.10">
    <property type="entry name" value="Winged helix-like DNA-binding domain superfamily/Winged helix DNA-binding domain"/>
    <property type="match status" value="1"/>
</dbReference>
<dbReference type="SUPFAM" id="SSF102405">
    <property type="entry name" value="MCP/YpsA-like"/>
    <property type="match status" value="1"/>
</dbReference>
<dbReference type="InterPro" id="IPR041614">
    <property type="entry name" value="DprA_WH"/>
</dbReference>
<dbReference type="Pfam" id="PF21102">
    <property type="entry name" value="DprA_N"/>
    <property type="match status" value="1"/>
</dbReference>
<dbReference type="STRING" id="670154.SAMN04488002_3466"/>
<accession>A0A1I6HVF8</accession>
<proteinExistence type="inferred from homology"/>
<reference evidence="5" key="1">
    <citation type="submission" date="2016-10" db="EMBL/GenBank/DDBJ databases">
        <authorList>
            <person name="Varghese N."/>
            <person name="Submissions S."/>
        </authorList>
    </citation>
    <scope>NUCLEOTIDE SEQUENCE [LARGE SCALE GENOMIC DNA]</scope>
    <source>
        <strain evidence="5">DSM 26921</strain>
    </source>
</reference>
<dbReference type="Pfam" id="PF02481">
    <property type="entry name" value="DNA_processg_A"/>
    <property type="match status" value="1"/>
</dbReference>
<dbReference type="Gene3D" id="3.40.50.450">
    <property type="match status" value="1"/>
</dbReference>
<keyword evidence="5" id="KW-1185">Reference proteome</keyword>
<feature type="domain" description="Smf/DprA SLOG" evidence="2">
    <location>
        <begin position="89"/>
        <end position="294"/>
    </location>
</feature>
<dbReference type="NCBIfam" id="TIGR00732">
    <property type="entry name" value="dprA"/>
    <property type="match status" value="1"/>
</dbReference>
<dbReference type="PANTHER" id="PTHR43022">
    <property type="entry name" value="PROTEIN SMF"/>
    <property type="match status" value="1"/>
</dbReference>
<dbReference type="Proteomes" id="UP000199658">
    <property type="component" value="Unassembled WGS sequence"/>
</dbReference>